<evidence type="ECO:0000313" key="13">
    <source>
        <dbReference type="EMBL" id="MDQ9168983.1"/>
    </source>
</evidence>
<comment type="caution">
    <text evidence="13">The sequence shown here is derived from an EMBL/GenBank/DDBJ whole genome shotgun (WGS) entry which is preliminary data.</text>
</comment>
<dbReference type="InterPro" id="IPR004565">
    <property type="entry name" value="OM_lipoprot_LolB"/>
</dbReference>
<keyword evidence="12 13" id="KW-0449">Lipoprotein</keyword>
<evidence type="ECO:0000256" key="5">
    <source>
        <dbReference type="ARBA" id="ARBA00022448"/>
    </source>
</evidence>
<dbReference type="RefSeq" id="WP_338435467.1">
    <property type="nucleotide sequence ID" value="NZ_JAUYVH010000001.1"/>
</dbReference>
<reference evidence="13 14" key="1">
    <citation type="submission" date="2023-08" db="EMBL/GenBank/DDBJ databases">
        <title>Oxalobacteraceae gen .nov., isolated from river sludge outside the plant.</title>
        <authorList>
            <person name="Zhao S.Y."/>
        </authorList>
    </citation>
    <scope>NUCLEOTIDE SEQUENCE [LARGE SCALE GENOMIC DNA]</scope>
    <source>
        <strain evidence="13 14">R-40</strain>
    </source>
</reference>
<comment type="subunit">
    <text evidence="3">Monomer.</text>
</comment>
<comment type="subcellular location">
    <subcellularLocation>
        <location evidence="1">Cell outer membrane</location>
        <topology evidence="1">Lipid-anchor</topology>
    </subcellularLocation>
</comment>
<evidence type="ECO:0000256" key="6">
    <source>
        <dbReference type="ARBA" id="ARBA00022729"/>
    </source>
</evidence>
<sequence length="195" mass="21179">MLLASCASTVPTEQPGTSKQVIPTSRAYHEAIDMSGRLSIRYQANGSEQALHGSFNWSQRPGRILVSLLSPLGQTMATIESTPAETVLRQPGQAPRAASDVDTLTAETLGWPLPVSGLRHWLQGFAMDANGRRVIAAPVPNAMLQAAEQDGWRLNYASWNTDAALPHPKRLDLQRTTAEAGDVDIRLIIDTFQPL</sequence>
<evidence type="ECO:0000256" key="4">
    <source>
        <dbReference type="ARBA" id="ARBA00016202"/>
    </source>
</evidence>
<evidence type="ECO:0000256" key="8">
    <source>
        <dbReference type="ARBA" id="ARBA00023136"/>
    </source>
</evidence>
<dbReference type="SUPFAM" id="SSF89392">
    <property type="entry name" value="Prokaryotic lipoproteins and lipoprotein localization factors"/>
    <property type="match status" value="1"/>
</dbReference>
<gene>
    <name evidence="13" type="primary">lolB</name>
    <name evidence="13" type="ORF">Q8A64_01025</name>
</gene>
<dbReference type="Pfam" id="PF03550">
    <property type="entry name" value="LolB"/>
    <property type="match status" value="1"/>
</dbReference>
<dbReference type="InterPro" id="IPR029046">
    <property type="entry name" value="LolA/LolB/LppX"/>
</dbReference>
<proteinExistence type="inferred from homology"/>
<keyword evidence="11" id="KW-0998">Cell outer membrane</keyword>
<keyword evidence="5" id="KW-0813">Transport</keyword>
<evidence type="ECO:0000256" key="3">
    <source>
        <dbReference type="ARBA" id="ARBA00011245"/>
    </source>
</evidence>
<evidence type="ECO:0000256" key="2">
    <source>
        <dbReference type="ARBA" id="ARBA00009696"/>
    </source>
</evidence>
<dbReference type="Gene3D" id="2.50.20.10">
    <property type="entry name" value="Lipoprotein localisation LolA/LolB/LppX"/>
    <property type="match status" value="1"/>
</dbReference>
<evidence type="ECO:0000256" key="7">
    <source>
        <dbReference type="ARBA" id="ARBA00022927"/>
    </source>
</evidence>
<evidence type="ECO:0000256" key="10">
    <source>
        <dbReference type="ARBA" id="ARBA00023186"/>
    </source>
</evidence>
<evidence type="ECO:0000256" key="9">
    <source>
        <dbReference type="ARBA" id="ARBA00023139"/>
    </source>
</evidence>
<keyword evidence="14" id="KW-1185">Reference proteome</keyword>
<evidence type="ECO:0000256" key="12">
    <source>
        <dbReference type="ARBA" id="ARBA00023288"/>
    </source>
</evidence>
<keyword evidence="9" id="KW-0564">Palmitate</keyword>
<keyword evidence="6" id="KW-0732">Signal</keyword>
<evidence type="ECO:0000256" key="1">
    <source>
        <dbReference type="ARBA" id="ARBA00004459"/>
    </source>
</evidence>
<keyword evidence="8" id="KW-0472">Membrane</keyword>
<dbReference type="EMBL" id="JAUYVH010000001">
    <property type="protein sequence ID" value="MDQ9168983.1"/>
    <property type="molecule type" value="Genomic_DNA"/>
</dbReference>
<dbReference type="Proteomes" id="UP001225596">
    <property type="component" value="Unassembled WGS sequence"/>
</dbReference>
<keyword evidence="10" id="KW-0143">Chaperone</keyword>
<evidence type="ECO:0000313" key="14">
    <source>
        <dbReference type="Proteomes" id="UP001225596"/>
    </source>
</evidence>
<organism evidence="13 14">
    <name type="scientific">Keguizhuia sedimenti</name>
    <dbReference type="NCBI Taxonomy" id="3064264"/>
    <lineage>
        <taxon>Bacteria</taxon>
        <taxon>Pseudomonadati</taxon>
        <taxon>Pseudomonadota</taxon>
        <taxon>Betaproteobacteria</taxon>
        <taxon>Burkholderiales</taxon>
        <taxon>Oxalobacteraceae</taxon>
        <taxon>Keguizhuia</taxon>
    </lineage>
</organism>
<evidence type="ECO:0000256" key="11">
    <source>
        <dbReference type="ARBA" id="ARBA00023237"/>
    </source>
</evidence>
<protein>
    <recommendedName>
        <fullName evidence="4">Outer-membrane lipoprotein LolB</fullName>
    </recommendedName>
</protein>
<keyword evidence="7" id="KW-0653">Protein transport</keyword>
<accession>A0ABU1BKY2</accession>
<dbReference type="CDD" id="cd16326">
    <property type="entry name" value="LolB"/>
    <property type="match status" value="1"/>
</dbReference>
<name>A0ABU1BKY2_9BURK</name>
<dbReference type="NCBIfam" id="TIGR00548">
    <property type="entry name" value="lolB"/>
    <property type="match status" value="1"/>
</dbReference>
<comment type="similarity">
    <text evidence="2">Belongs to the LolB family.</text>
</comment>